<dbReference type="Pfam" id="PF14111">
    <property type="entry name" value="DUF4283"/>
    <property type="match status" value="1"/>
</dbReference>
<dbReference type="InterPro" id="IPR015424">
    <property type="entry name" value="PyrdxlP-dep_Trfase"/>
</dbReference>
<dbReference type="PANTHER" id="PTHR11751:SF29">
    <property type="entry name" value="ALANINE TRANSAMINASE"/>
    <property type="match status" value="1"/>
</dbReference>
<feature type="compositionally biased region" description="Polar residues" evidence="16">
    <location>
        <begin position="1294"/>
        <end position="1311"/>
    </location>
</feature>
<organism evidence="19 20">
    <name type="scientific">Zingiber officinale</name>
    <name type="common">Ginger</name>
    <name type="synonym">Amomum zingiber</name>
    <dbReference type="NCBI Taxonomy" id="94328"/>
    <lineage>
        <taxon>Eukaryota</taxon>
        <taxon>Viridiplantae</taxon>
        <taxon>Streptophyta</taxon>
        <taxon>Embryophyta</taxon>
        <taxon>Tracheophyta</taxon>
        <taxon>Spermatophyta</taxon>
        <taxon>Magnoliopsida</taxon>
        <taxon>Liliopsida</taxon>
        <taxon>Zingiberales</taxon>
        <taxon>Zingiberaceae</taxon>
        <taxon>Zingiber</taxon>
    </lineage>
</organism>
<dbReference type="InterPro" id="IPR015421">
    <property type="entry name" value="PyrdxlP-dep_Trfase_major"/>
</dbReference>
<protein>
    <recommendedName>
        <fullName evidence="12">Alanine aminotransferase 2</fullName>
        <ecNumber evidence="9">2.6.1.2</ecNumber>
    </recommendedName>
    <alternativeName>
        <fullName evidence="14">Glutamate pyruvate transaminase 2</fullName>
    </alternativeName>
    <alternativeName>
        <fullName evidence="13">Glutamic--alanine transaminase 2</fullName>
    </alternativeName>
    <alternativeName>
        <fullName evidence="15">Glutamic--pyruvic transaminase 2</fullName>
    </alternativeName>
</protein>
<feature type="compositionally biased region" description="Polar residues" evidence="16">
    <location>
        <begin position="1080"/>
        <end position="1096"/>
    </location>
</feature>
<comment type="pathway">
    <text evidence="7">Photosynthesis; C4 acid pathway.</text>
</comment>
<evidence type="ECO:0000256" key="14">
    <source>
        <dbReference type="ARBA" id="ARBA00080230"/>
    </source>
</evidence>
<keyword evidence="4" id="KW-0808">Transferase</keyword>
<dbReference type="Proteomes" id="UP000734854">
    <property type="component" value="Unassembled WGS sequence"/>
</dbReference>
<comment type="caution">
    <text evidence="19">The sequence shown here is derived from an EMBL/GenBank/DDBJ whole genome shotgun (WGS) entry which is preliminary data.</text>
</comment>
<evidence type="ECO:0000256" key="6">
    <source>
        <dbReference type="ARBA" id="ARBA00025708"/>
    </source>
</evidence>
<dbReference type="InterPro" id="IPR036691">
    <property type="entry name" value="Endo/exonu/phosph_ase_sf"/>
</dbReference>
<evidence type="ECO:0000256" key="7">
    <source>
        <dbReference type="ARBA" id="ARBA00025709"/>
    </source>
</evidence>
<dbReference type="PANTHER" id="PTHR11751">
    <property type="entry name" value="ALANINE AMINOTRANSFERASE"/>
    <property type="match status" value="1"/>
</dbReference>
<feature type="domain" description="Aminotransferase class I/classII large" evidence="17">
    <location>
        <begin position="1849"/>
        <end position="2203"/>
    </location>
</feature>
<gene>
    <name evidence="19" type="ORF">ZIOFF_014042</name>
</gene>
<dbReference type="Gene3D" id="3.40.640.10">
    <property type="entry name" value="Type I PLP-dependent aspartate aminotransferase-like (Major domain)"/>
    <property type="match status" value="1"/>
</dbReference>
<evidence type="ECO:0000256" key="5">
    <source>
        <dbReference type="ARBA" id="ARBA00022898"/>
    </source>
</evidence>
<name>A0A8J5HB33_ZINOF</name>
<evidence type="ECO:0000256" key="15">
    <source>
        <dbReference type="ARBA" id="ARBA00082840"/>
    </source>
</evidence>
<accession>A0A8J5HB33</accession>
<feature type="compositionally biased region" description="Polar residues" evidence="16">
    <location>
        <begin position="1198"/>
        <end position="1209"/>
    </location>
</feature>
<dbReference type="InterPro" id="IPR045088">
    <property type="entry name" value="ALAT1/2-like"/>
</dbReference>
<evidence type="ECO:0000259" key="17">
    <source>
        <dbReference type="Pfam" id="PF00155"/>
    </source>
</evidence>
<dbReference type="FunFam" id="1.10.287.1970:FF:000001">
    <property type="entry name" value="Alanine aminotransferase 2"/>
    <property type="match status" value="1"/>
</dbReference>
<comment type="function">
    <text evidence="11">Transfer of C3 units between the cytosol of mesophyll and bundle sheath cells to maintain a nitrogen-carbon balance in the C4-dicarboxylic pathway.</text>
</comment>
<evidence type="ECO:0000313" key="19">
    <source>
        <dbReference type="EMBL" id="KAG6524151.1"/>
    </source>
</evidence>
<feature type="region of interest" description="Disordered" evidence="16">
    <location>
        <begin position="1041"/>
        <end position="1148"/>
    </location>
</feature>
<keyword evidence="3" id="KW-0032">Aminotransferase</keyword>
<comment type="cofactor">
    <cofactor evidence="1">
        <name>pyridoxal 5'-phosphate</name>
        <dbReference type="ChEBI" id="CHEBI:597326"/>
    </cofactor>
</comment>
<feature type="compositionally biased region" description="Basic residues" evidence="16">
    <location>
        <begin position="1171"/>
        <end position="1181"/>
    </location>
</feature>
<evidence type="ECO:0000256" key="8">
    <source>
        <dbReference type="ARBA" id="ARBA00025785"/>
    </source>
</evidence>
<dbReference type="Gene3D" id="3.60.10.10">
    <property type="entry name" value="Endonuclease/exonuclease/phosphatase"/>
    <property type="match status" value="1"/>
</dbReference>
<comment type="catalytic activity">
    <reaction evidence="10">
        <text>L-alanine + 2-oxoglutarate = pyruvate + L-glutamate</text>
        <dbReference type="Rhea" id="RHEA:19453"/>
        <dbReference type="ChEBI" id="CHEBI:15361"/>
        <dbReference type="ChEBI" id="CHEBI:16810"/>
        <dbReference type="ChEBI" id="CHEBI:29985"/>
        <dbReference type="ChEBI" id="CHEBI:57972"/>
        <dbReference type="EC" id="2.6.1.2"/>
    </reaction>
</comment>
<evidence type="ECO:0000256" key="10">
    <source>
        <dbReference type="ARBA" id="ARBA00047412"/>
    </source>
</evidence>
<keyword evidence="5" id="KW-0663">Pyridoxal phosphate</keyword>
<dbReference type="EC" id="2.6.1.2" evidence="9"/>
<feature type="region of interest" description="Disordered" evidence="16">
    <location>
        <begin position="1384"/>
        <end position="1417"/>
    </location>
</feature>
<dbReference type="FunFam" id="3.40.640.10:FF:000012">
    <property type="entry name" value="alanine aminotransferase 2"/>
    <property type="match status" value="1"/>
</dbReference>
<dbReference type="UniPathway" id="UPA00528">
    <property type="reaction ID" value="UER00586"/>
</dbReference>
<comment type="pathway">
    <text evidence="6">Amino-acid degradation; L-alanine degradation via transaminase pathway; pyruvate from L-alanine: step 1/1.</text>
</comment>
<dbReference type="GO" id="GO:0042853">
    <property type="term" value="P:L-alanine catabolic process"/>
    <property type="evidence" value="ECO:0007669"/>
    <property type="project" value="UniProtKB-UniPathway"/>
</dbReference>
<dbReference type="UniPathway" id="UPA00322"/>
<evidence type="ECO:0000256" key="2">
    <source>
        <dbReference type="ARBA" id="ARBA00011738"/>
    </source>
</evidence>
<feature type="compositionally biased region" description="Polar residues" evidence="16">
    <location>
        <begin position="1124"/>
        <end position="1137"/>
    </location>
</feature>
<dbReference type="Gene3D" id="1.10.287.1970">
    <property type="match status" value="1"/>
</dbReference>
<dbReference type="FunFam" id="3.90.1150.10:FF:000140">
    <property type="entry name" value="alanine aminotransferase 1"/>
    <property type="match status" value="2"/>
</dbReference>
<evidence type="ECO:0000259" key="18">
    <source>
        <dbReference type="Pfam" id="PF14111"/>
    </source>
</evidence>
<feature type="compositionally biased region" description="Low complexity" evidence="16">
    <location>
        <begin position="907"/>
        <end position="917"/>
    </location>
</feature>
<dbReference type="Gene3D" id="3.90.1150.10">
    <property type="entry name" value="Aspartate Aminotransferase, domain 1"/>
    <property type="match status" value="1"/>
</dbReference>
<evidence type="ECO:0000256" key="9">
    <source>
        <dbReference type="ARBA" id="ARBA00026106"/>
    </source>
</evidence>
<dbReference type="InterPro" id="IPR025558">
    <property type="entry name" value="DUF4283"/>
</dbReference>
<comment type="similarity">
    <text evidence="8">Belongs to the class-I pyridoxal-phosphate-dependent aminotransferase family. Alanine aminotransferase subfamily.</text>
</comment>
<feature type="region of interest" description="Disordered" evidence="16">
    <location>
        <begin position="894"/>
        <end position="917"/>
    </location>
</feature>
<feature type="region of interest" description="Disordered" evidence="16">
    <location>
        <begin position="826"/>
        <end position="846"/>
    </location>
</feature>
<evidence type="ECO:0000256" key="16">
    <source>
        <dbReference type="SAM" id="MobiDB-lite"/>
    </source>
</evidence>
<dbReference type="CDD" id="cd00609">
    <property type="entry name" value="AAT_like"/>
    <property type="match status" value="1"/>
</dbReference>
<dbReference type="SUPFAM" id="SSF56219">
    <property type="entry name" value="DNase I-like"/>
    <property type="match status" value="1"/>
</dbReference>
<feature type="region of interest" description="Disordered" evidence="16">
    <location>
        <begin position="1162"/>
        <end position="1225"/>
    </location>
</feature>
<proteinExistence type="inferred from homology"/>
<evidence type="ECO:0000256" key="12">
    <source>
        <dbReference type="ARBA" id="ARBA00074121"/>
    </source>
</evidence>
<evidence type="ECO:0000313" key="20">
    <source>
        <dbReference type="Proteomes" id="UP000734854"/>
    </source>
</evidence>
<keyword evidence="20" id="KW-1185">Reference proteome</keyword>
<feature type="region of interest" description="Disordered" evidence="16">
    <location>
        <begin position="57"/>
        <end position="149"/>
    </location>
</feature>
<evidence type="ECO:0000256" key="13">
    <source>
        <dbReference type="ARBA" id="ARBA00076221"/>
    </source>
</evidence>
<dbReference type="GO" id="GO:0004021">
    <property type="term" value="F:L-alanine:2-oxoglutarate aminotransferase activity"/>
    <property type="evidence" value="ECO:0007669"/>
    <property type="project" value="UniProtKB-EC"/>
</dbReference>
<evidence type="ECO:0000256" key="4">
    <source>
        <dbReference type="ARBA" id="ARBA00022679"/>
    </source>
</evidence>
<dbReference type="InterPro" id="IPR004839">
    <property type="entry name" value="Aminotransferase_I/II_large"/>
</dbReference>
<dbReference type="InterPro" id="IPR015422">
    <property type="entry name" value="PyrdxlP-dep_Trfase_small"/>
</dbReference>
<dbReference type="GO" id="GO:0030170">
    <property type="term" value="F:pyridoxal phosphate binding"/>
    <property type="evidence" value="ECO:0007669"/>
    <property type="project" value="InterPro"/>
</dbReference>
<feature type="compositionally biased region" description="Basic and acidic residues" evidence="16">
    <location>
        <begin position="1105"/>
        <end position="1118"/>
    </location>
</feature>
<dbReference type="Pfam" id="PF00155">
    <property type="entry name" value="Aminotran_1_2"/>
    <property type="match status" value="1"/>
</dbReference>
<reference evidence="19 20" key="1">
    <citation type="submission" date="2020-08" db="EMBL/GenBank/DDBJ databases">
        <title>Plant Genome Project.</title>
        <authorList>
            <person name="Zhang R.-G."/>
        </authorList>
    </citation>
    <scope>NUCLEOTIDE SEQUENCE [LARGE SCALE GENOMIC DNA]</scope>
    <source>
        <tissue evidence="19">Rhizome</tissue>
    </source>
</reference>
<feature type="domain" description="DUF4283" evidence="18">
    <location>
        <begin position="194"/>
        <end position="272"/>
    </location>
</feature>
<evidence type="ECO:0000256" key="11">
    <source>
        <dbReference type="ARBA" id="ARBA00059319"/>
    </source>
</evidence>
<dbReference type="SUPFAM" id="SSF53383">
    <property type="entry name" value="PLP-dependent transferases"/>
    <property type="match status" value="1"/>
</dbReference>
<sequence>MGTKAPTAAHRKHKLRWEPLPYGAGLAFDGRSIALRTAHLQHPPSLPEVTIVPTEGRQADTTGTAQTSRPCTRSQGLYNQGQTSSAVGKTSAIDKGKQICGETNRTMEGRHQSVMGPVGQDEHQREAQTQQTQQGWQPARKRTDRPPQVVKQRRWVDLFTWNRACTEDTALKKMEPQKQGIALTMDDKESLEDTIGHCLIGRFLGRFPGWRGVQALRQRWNSPHKLLTHDSMWLVFKFASKEQCDAVLKGGPYIVHSCPLYLKAMPESFTFKPEVQTQMPLWMQIYGLPVDFWSISGLSKIVSQIGTPLYTDLFTKMRGRVNFARALVEVDIAEELPSTITVTLPDGQQEELQLRFETTLKFCSFCRTLGHYKTTCQLAPNSGLQAQLAPITDCSGGIMQQGNKDLTGNGTGASDAARGTCEVSNTKAIPNVSLPEIAAQTASMTTQGQPNASTGRGGTNMVLGKVGGKRAVIVAHQALEQDTKTDSVSEHNHVANKIAATLMAMQPSHQETLPGPPSAVPGESAVPEITAAISDSQKSVSDNATAQGPVPAVIPMAAEGATGFISVQGQNVPNVPATALETASQGIELEIGLVSALKLVTGTEPEIPALQKDSEIVSNSMQNHDAVTVPEILRPVQQSQQGFLSGLQSAVPTPSDVQDSTVSNSVFQKSISVYGTVQGGEGSEMRTAVQGIAISNPVQSAVVSDPVLCQLTSDSGIVQGNSSWGTSQAVVTSIIDTETTIEARTTEVTAATVIMQEGSSSKLASASYQTIAVGKLPESSATVMQSQHCTAVGSDAPLIKKESTTVGTCRQKLVAKGTTPAIAQSIPAAPTARTAATSSGTIQPCTRPQLDTIELSAAAPAPARSAPAQSVHQAQIHLACPNPALLDPVTATHANAKPAQSPPAQPAPVHSEVVHSESVQTALAHSNFVQTEIESTHKRSALASDLAPADMNSVKSARASTRAETVKIPTVDPVGVSRLKVIRGSMPELHCVSSLVPDFDSPLATVKTAAQPVEGLIPESILMLKSDTTVLEREDFMPELAQSECSHSDDGQAEDYMQPGLANSPFTKPETAPSAVLQPETAQSAHTLSESASTASGFIPSDTDPELHSEPESCHSPEPESDYATPNSDSDTVSARSSDSEADVPEREVIGKHKQIWDEHLHSLGGNKGSSKSRHPTKRNKQFTGRASRMGKLLTGKCKSSSRFGNKTLPTVRKSDSKQGSSYKIQTRARARMKKLNMEAQAQRKYKAGVHKMAGTKLHTAFSPFTDMNGAEIQRFAGNFLGSTRVVGQDLAQPKTSTAADDDPFNSSMIKGQTDEEEPTRIQTRSTVSKRKQHTPSHGAESAQFQQQICTLQDEQDPEHEGEPPKPIIVGLAAAAWFQHLQSAAQNANSAENSDCGNEQDGDEQMQRNTWKQGKRGLNTGLKQREVKDLLQKQKLSVLCLMEPNLTATKFQQLRTTSFHQWNSEQLEGTNNRSRMLLLWDPLLIHLEIKQWEEQFIHTIIQCKVAGTYYAVTFIYGQLSIPSRRLMWESLHQIASSMDLPWLIIGDFNSPLSPVDKRSLDEEYKEAKRAADLLSRAEYLFYQQRAKHTYFKLVDRNTPFFHSLVKRNNKRREIVALETDDGVTTTSPQDVAQAFVRHYQEQLGTQARRTTFQAECMQFGRVLTADHQAQLARIPTAEEIRSALFKGSAETFALLFRYEDKGGNMRRFAADRAKRLLFRSLFSSAATPSAPFSSSPAAAAAAAIDSAARSVTVDTINPKVLKCEYAVRGEIVSHAQRLQLELQTKPGSHPFEEILYCNIGNPQSLGQQPVTFFREVLALCDHPSLLDQSETHALFSADAVERAWKILDAIPGRATGAYSHSQGIKGLRDAIAAGIAERDGFPANPDDIFLTDGASPAVHTMMQLLIRSEKDGILCPIPQYPLYSASIALHGGSLVPYYLDESTGWGLEISELKKQLEDARSKGITVRALVVINPGNPTGQVLAEENQKDIVDFCKNEGLVLLADEVYQENIYVEDKKFNSFKKIARSMGYDDAHLSLVSFQSVSKGYYGECGKRGGYMEVTGFNAEVREQIYKVASVNLCSNISGQILASLVMNPPKVGDESYESFDAEKSGILSSLARRAKALEDAFNSLEGVTCNKAEGAMYLFPCLHLPSKAIEAAKAVDAVPDAFYARRLLDATGIVVVPGSGFGQVPGTWHIRCTILPQEDKIPDIISRLGAFHESFMEEFCD</sequence>
<dbReference type="EMBL" id="JACMSC010000004">
    <property type="protein sequence ID" value="KAG6524151.1"/>
    <property type="molecule type" value="Genomic_DNA"/>
</dbReference>
<evidence type="ECO:0000256" key="1">
    <source>
        <dbReference type="ARBA" id="ARBA00001933"/>
    </source>
</evidence>
<evidence type="ECO:0000256" key="3">
    <source>
        <dbReference type="ARBA" id="ARBA00022576"/>
    </source>
</evidence>
<feature type="region of interest" description="Disordered" evidence="16">
    <location>
        <begin position="1292"/>
        <end position="1345"/>
    </location>
</feature>
<feature type="compositionally biased region" description="Polar residues" evidence="16">
    <location>
        <begin position="59"/>
        <end position="88"/>
    </location>
</feature>
<feature type="compositionally biased region" description="Low complexity" evidence="16">
    <location>
        <begin position="827"/>
        <end position="837"/>
    </location>
</feature>
<comment type="subunit">
    <text evidence="2">Homodimer.</text>
</comment>